<dbReference type="RefSeq" id="WP_068913901.1">
    <property type="nucleotide sequence ID" value="NZ_MBEW02000011.1"/>
</dbReference>
<gene>
    <name evidence="3" type="ORF">BBG48_006250</name>
</gene>
<dbReference type="STRING" id="1871336.BBG48_04615"/>
<proteinExistence type="predicted"/>
<feature type="transmembrane region" description="Helical" evidence="1">
    <location>
        <begin position="76"/>
        <end position="93"/>
    </location>
</feature>
<keyword evidence="1" id="KW-0472">Membrane</keyword>
<feature type="transmembrane region" description="Helical" evidence="1">
    <location>
        <begin position="99"/>
        <end position="118"/>
    </location>
</feature>
<evidence type="ECO:0000259" key="2">
    <source>
        <dbReference type="Pfam" id="PF07786"/>
    </source>
</evidence>
<evidence type="ECO:0000313" key="4">
    <source>
        <dbReference type="Proteomes" id="UP000093352"/>
    </source>
</evidence>
<name>A0A371IKW4_9FIRM</name>
<organism evidence="3 4">
    <name type="scientific">Criibacterium bergeronii</name>
    <dbReference type="NCBI Taxonomy" id="1871336"/>
    <lineage>
        <taxon>Bacteria</taxon>
        <taxon>Bacillati</taxon>
        <taxon>Bacillota</taxon>
        <taxon>Clostridia</taxon>
        <taxon>Peptostreptococcales</taxon>
        <taxon>Filifactoraceae</taxon>
        <taxon>Criibacterium</taxon>
    </lineage>
</organism>
<dbReference type="AlphaFoldDB" id="A0A371IKW4"/>
<keyword evidence="1" id="KW-0812">Transmembrane</keyword>
<feature type="transmembrane region" description="Helical" evidence="1">
    <location>
        <begin position="181"/>
        <end position="204"/>
    </location>
</feature>
<sequence>MSYKNRIWYIDFFRGLAIVNMIIYHSLYDLRYVFNVPWAKFFSMDGFHFYQQYICISFIFIAGISTNFSKNVIRKGLLLIFFNLVIHFVTTLISEDLAIRYGVLGLIGTGMIFIELFVKKLRINIFFGFLIFMTLFIFAKYSIFSQNFVYNSLNELFVDFDFGYIFGFPKPDFYSADYFPIYPWIFLISSGYYFGKNILGFEVNKRAVIKNSVVKIISKIGQKSLAIYLLHQPVVALVLFIFYHKNL</sequence>
<dbReference type="InterPro" id="IPR012429">
    <property type="entry name" value="HGSNAT_cat"/>
</dbReference>
<feature type="transmembrane region" description="Helical" evidence="1">
    <location>
        <begin position="7"/>
        <end position="27"/>
    </location>
</feature>
<comment type="caution">
    <text evidence="3">The sequence shown here is derived from an EMBL/GenBank/DDBJ whole genome shotgun (WGS) entry which is preliminary data.</text>
</comment>
<dbReference type="Proteomes" id="UP000093352">
    <property type="component" value="Unassembled WGS sequence"/>
</dbReference>
<feature type="transmembrane region" description="Helical" evidence="1">
    <location>
        <begin position="47"/>
        <end position="64"/>
    </location>
</feature>
<accession>A0A371IKW4</accession>
<evidence type="ECO:0000313" key="3">
    <source>
        <dbReference type="EMBL" id="RDY21125.1"/>
    </source>
</evidence>
<feature type="domain" description="Heparan-alpha-glucosaminide N-acetyltransferase catalytic" evidence="2">
    <location>
        <begin position="6"/>
        <end position="233"/>
    </location>
</feature>
<dbReference type="Pfam" id="PF07786">
    <property type="entry name" value="HGSNAT_cat"/>
    <property type="match status" value="1"/>
</dbReference>
<keyword evidence="4" id="KW-1185">Reference proteome</keyword>
<keyword evidence="1" id="KW-1133">Transmembrane helix</keyword>
<feature type="transmembrane region" description="Helical" evidence="1">
    <location>
        <begin position="125"/>
        <end position="144"/>
    </location>
</feature>
<protein>
    <submittedName>
        <fullName evidence="3">DUF1624 domain-containing protein</fullName>
    </submittedName>
</protein>
<reference evidence="3 4" key="1">
    <citation type="journal article" date="2016" name="Genome Announc.">
        <title>Draft Genome Sequence of Criibacterium bergeronii gen. nov., sp. nov., Strain CCRI-22567T, Isolated from a Vaginal Sample from a Woman with Bacterial Vaginosis.</title>
        <authorList>
            <person name="Maheux A.F."/>
            <person name="Berube E."/>
            <person name="Boudreau D.K."/>
            <person name="Raymond F."/>
            <person name="Corbeil J."/>
            <person name="Roy P.H."/>
            <person name="Boissinot M."/>
            <person name="Omar R.F."/>
        </authorList>
    </citation>
    <scope>NUCLEOTIDE SEQUENCE [LARGE SCALE GENOMIC DNA]</scope>
    <source>
        <strain evidence="3 4">CCRI-22567</strain>
    </source>
</reference>
<feature type="transmembrane region" description="Helical" evidence="1">
    <location>
        <begin position="225"/>
        <end position="243"/>
    </location>
</feature>
<evidence type="ECO:0000256" key="1">
    <source>
        <dbReference type="SAM" id="Phobius"/>
    </source>
</evidence>
<dbReference type="EMBL" id="MBEW02000011">
    <property type="protein sequence ID" value="RDY21125.1"/>
    <property type="molecule type" value="Genomic_DNA"/>
</dbReference>